<evidence type="ECO:0000313" key="1">
    <source>
        <dbReference type="EMBL" id="KAJ2985495.1"/>
    </source>
</evidence>
<reference evidence="1" key="1">
    <citation type="submission" date="2022-10" db="EMBL/GenBank/DDBJ databases">
        <title>Genome Sequence of Xylaria curta.</title>
        <authorList>
            <person name="Buettner E."/>
        </authorList>
    </citation>
    <scope>NUCLEOTIDE SEQUENCE</scope>
    <source>
        <strain evidence="1">Babe10</strain>
    </source>
</reference>
<accession>A0ACC1P195</accession>
<comment type="caution">
    <text evidence="1">The sequence shown here is derived from an EMBL/GenBank/DDBJ whole genome shotgun (WGS) entry which is preliminary data.</text>
</comment>
<dbReference type="EMBL" id="JAPDGR010001094">
    <property type="protein sequence ID" value="KAJ2985495.1"/>
    <property type="molecule type" value="Genomic_DNA"/>
</dbReference>
<keyword evidence="2" id="KW-1185">Reference proteome</keyword>
<evidence type="ECO:0000313" key="2">
    <source>
        <dbReference type="Proteomes" id="UP001143856"/>
    </source>
</evidence>
<gene>
    <name evidence="1" type="ORF">NUW58_g5499</name>
</gene>
<protein>
    <submittedName>
        <fullName evidence="1">Uncharacterized protein</fullName>
    </submittedName>
</protein>
<sequence>MRGPTRQDDSSGSESHGDDHGDAATFDPPLNDASPDSDTVPVPIPAVPLQGEQPDDWYNELSNNNRQRTGENIVTLLFRVSEDNARRNAYVHRGCLCNGCGMLPIRGIRYRCANCPDFDLCEMCESQGSHNKAHVFYKVKVPVPSSAARHVQPPWYPGDPNSAAPSLPRHLLAKWSHETGFERVELDALWEQWTFMANTEWRDDPNQLGLAMDRRTFERCLVPSAGYRHPAPNLIHDRMFAFYDTNHDDLIGFEEYLHGVSYKRRKDKLKRTFDGYDVDGDGYVSRRDFLRMFRAYYVSYKQMHRDTVEGLDDYMMTNVEVQQLVNSRQPISSLFGRDQRIPDAESARHMEGKVFRSGGDVEVVDGRGAVGEDKPDASSREDILRDLFTRNSNHSLFTESFGSSSRRPPSPTRDTQYWAGILNPPRSTVDLAALLSGNHAQLDEILDSIRHQGPRVLLSDDDDESGSSDDDYPSNPYDLLDEVGGVSYRSIDDSGNIATSPGLPDPREFLNVLPTENQLQPERETFTSPQQLNFEKRKRVIARRQLYERWKRRQFYLDEEEGALPPQGWREEQDILAHANDTTESSKSVPPHLSPRSRSSSKVRFAWDTDDMETRSTPSTSSRSVAERWGGMEIPDAERDAGKEILYQITQQAFNELLDALFKKKEDLAVLAAETKTQRDKYRQLLDDFDPQDEDEKSTKESPEQPASRQSPVRRPIQQQSLHELLSTSGYSVLNPGTTEEGRSHEASDNESRNVRQETQTDQTRSCPPAAAPPPDNSTSAAPEYRDPTMPQFMPNSAPVEADWIAITHESERKDQGEALTSVPEPSKQSTSDLGTPSISEPHITRPDTPCHIPRSTLAMWKVLDEAEQEAKKRGGWGRLSYAEFEEIYRDHEFQEAVEATPSPPFLTSPTRSAPRSYNERSPRQPRYLSTHSDQNAIRRAELMPPQGKVEIIEAREIDTIGTDGIIKKIIDRVGTEKPVYLSLDIDTLDPAFAPATGTPETGGWSTRELRTILRGLENVNLIAADIVEVAPAYDTNAEHTTMAAADALYEIMSVMLKKGPLSNMVAGEGDGEL</sequence>
<organism evidence="1 2">
    <name type="scientific">Xylaria curta</name>
    <dbReference type="NCBI Taxonomy" id="42375"/>
    <lineage>
        <taxon>Eukaryota</taxon>
        <taxon>Fungi</taxon>
        <taxon>Dikarya</taxon>
        <taxon>Ascomycota</taxon>
        <taxon>Pezizomycotina</taxon>
        <taxon>Sordariomycetes</taxon>
        <taxon>Xylariomycetidae</taxon>
        <taxon>Xylariales</taxon>
        <taxon>Xylariaceae</taxon>
        <taxon>Xylaria</taxon>
    </lineage>
</organism>
<name>A0ACC1P195_9PEZI</name>
<proteinExistence type="predicted"/>
<dbReference type="Proteomes" id="UP001143856">
    <property type="component" value="Unassembled WGS sequence"/>
</dbReference>